<reference evidence="1" key="1">
    <citation type="submission" date="2017-05" db="UniProtKB">
        <authorList>
            <consortium name="EnsemblMetazoa"/>
        </authorList>
    </citation>
    <scope>IDENTIFICATION</scope>
</reference>
<dbReference type="InParanoid" id="A0A1X7TMX7"/>
<organism evidence="1">
    <name type="scientific">Amphimedon queenslandica</name>
    <name type="common">Sponge</name>
    <dbReference type="NCBI Taxonomy" id="400682"/>
    <lineage>
        <taxon>Eukaryota</taxon>
        <taxon>Metazoa</taxon>
        <taxon>Porifera</taxon>
        <taxon>Demospongiae</taxon>
        <taxon>Heteroscleromorpha</taxon>
        <taxon>Haplosclerida</taxon>
        <taxon>Niphatidae</taxon>
        <taxon>Amphimedon</taxon>
    </lineage>
</organism>
<dbReference type="OrthoDB" id="10011386at2759"/>
<proteinExistence type="predicted"/>
<protein>
    <submittedName>
        <fullName evidence="1">Uncharacterized protein</fullName>
    </submittedName>
</protein>
<dbReference type="EnsemblMetazoa" id="Aqu2.1.16308_001">
    <property type="protein sequence ID" value="Aqu2.1.16308_001"/>
    <property type="gene ID" value="Aqu2.1.16308"/>
</dbReference>
<dbReference type="AlphaFoldDB" id="A0A1X7TMX7"/>
<evidence type="ECO:0000313" key="1">
    <source>
        <dbReference type="EnsemblMetazoa" id="Aqu2.1.16308_001"/>
    </source>
</evidence>
<sequence>MEMVTLSFSENITNTAKFLSLCPFRVTETLEKNNGEDIDCLPYELNRKLIAEAFRNALSELELRETENIGRSFLSVSAREDLMKETDNKRASTTYPHNVCSDECKKRGYGTLWSCDGNWKLTNPICMFNTPKELNEFLDSLIMSQHVQ</sequence>
<accession>A0A1X7TMX7</accession>
<name>A0A1X7TMX7_AMPQE</name>